<evidence type="ECO:0000313" key="2">
    <source>
        <dbReference type="Proteomes" id="UP000821845"/>
    </source>
</evidence>
<evidence type="ECO:0000313" key="1">
    <source>
        <dbReference type="EMBL" id="KAH6929280.1"/>
    </source>
</evidence>
<keyword evidence="2" id="KW-1185">Reference proteome</keyword>
<proteinExistence type="predicted"/>
<dbReference type="Proteomes" id="UP000821845">
    <property type="component" value="Chromosome 6"/>
</dbReference>
<reference evidence="1" key="1">
    <citation type="submission" date="2020-05" db="EMBL/GenBank/DDBJ databases">
        <title>Large-scale comparative analyses of tick genomes elucidate their genetic diversity and vector capacities.</title>
        <authorList>
            <person name="Jia N."/>
            <person name="Wang J."/>
            <person name="Shi W."/>
            <person name="Du L."/>
            <person name="Sun Y."/>
            <person name="Zhan W."/>
            <person name="Jiang J."/>
            <person name="Wang Q."/>
            <person name="Zhang B."/>
            <person name="Ji P."/>
            <person name="Sakyi L.B."/>
            <person name="Cui X."/>
            <person name="Yuan T."/>
            <person name="Jiang B."/>
            <person name="Yang W."/>
            <person name="Lam T.T.-Y."/>
            <person name="Chang Q."/>
            <person name="Ding S."/>
            <person name="Wang X."/>
            <person name="Zhu J."/>
            <person name="Ruan X."/>
            <person name="Zhao L."/>
            <person name="Wei J."/>
            <person name="Que T."/>
            <person name="Du C."/>
            <person name="Cheng J."/>
            <person name="Dai P."/>
            <person name="Han X."/>
            <person name="Huang E."/>
            <person name="Gao Y."/>
            <person name="Liu J."/>
            <person name="Shao H."/>
            <person name="Ye R."/>
            <person name="Li L."/>
            <person name="Wei W."/>
            <person name="Wang X."/>
            <person name="Wang C."/>
            <person name="Yang T."/>
            <person name="Huo Q."/>
            <person name="Li W."/>
            <person name="Guo W."/>
            <person name="Chen H."/>
            <person name="Zhou L."/>
            <person name="Ni X."/>
            <person name="Tian J."/>
            <person name="Zhou Y."/>
            <person name="Sheng Y."/>
            <person name="Liu T."/>
            <person name="Pan Y."/>
            <person name="Xia L."/>
            <person name="Li J."/>
            <person name="Zhao F."/>
            <person name="Cao W."/>
        </authorList>
    </citation>
    <scope>NUCLEOTIDE SEQUENCE</scope>
    <source>
        <strain evidence="1">Hyas-2018</strain>
    </source>
</reference>
<gene>
    <name evidence="1" type="ORF">HPB50_025939</name>
</gene>
<sequence>MEFASPTGSPPRPRHRRTLSTPTVLGPPPPELMKLTAERLRQHYVVGGDSLCKVDWWRDTQAAAATPASNSADAPELTASVGTQPSPVTAETPTSASKAPPPLLGATTAPSVGPPDLPASHAPLPTSDAEEDGMDVSTCRKRCRDDVSDDDDAPGPPRKTAASDDDPAAEGHLEACDDIAGSLPIPPCEPEPALSPTYHGGSFSASDSVPPANPATEVAVDLAELPADDPGPAEPAPRCPSPKPLAPREPLRAADFLRDTPAAPPAAKSGKKSKKTQKRRRVPAPPAPFPDTSAAPAAVPAAPATAVLRFGSADFRLKARATSLYPVKTSCNRFPNSEATRGYQYHPGGLIFNNLTADYHPTTWATPTLGCVIPAFRGNMAASTLTQRGYDPHSMAWETITTSEKPNSASSPRFRSQALNDAVERRLQANAKKLASTTDSASGTLTDKTEPPASRAAGRNGKVLTKWKPRPFPRPNPEDYVVVVKPRESISLHEAFSENRYGTAVKAYLGPERAESLTVLPSREQNLIVIHTPHPDAADKVIGDFAVNTERGQVLLHGYLRQDGGNVCHGVIAVSNADTTETLRESVRWRSGTTVEVRKFGTSNKARVTFAGKDKPRFVHYDTMLIPVQPYYRTIPACDKCGVVGHRKDTCPNPRPDTCGLCAQQVPLVKEGVRAPHECVPVCSVCGVAHATNSRACTAKYRSPKMAAQQDGKSKSATKKRRQLQAPSEPSCRDIAKTDKTGTPTGGVEKQSSTPPPPHGGTGKQPPAKPSGEAGSWAKAIKNGNQVSGTGRVASSSPPVPPSSVRNAEQNIISNLQAQIEALQKRLAAAEAKQAQLVSPSPLPAAEAMESETGAPATDAVAALEARMNTLEARLDSRITVLENQISAAVNAAITKMTEAIPTLIAQQVARFNKRAGPIKDGAPARSSSRESLSNDGVCACV</sequence>
<organism evidence="1 2">
    <name type="scientific">Hyalomma asiaticum</name>
    <name type="common">Tick</name>
    <dbReference type="NCBI Taxonomy" id="266040"/>
    <lineage>
        <taxon>Eukaryota</taxon>
        <taxon>Metazoa</taxon>
        <taxon>Ecdysozoa</taxon>
        <taxon>Arthropoda</taxon>
        <taxon>Chelicerata</taxon>
        <taxon>Arachnida</taxon>
        <taxon>Acari</taxon>
        <taxon>Parasitiformes</taxon>
        <taxon>Ixodida</taxon>
        <taxon>Ixodoidea</taxon>
        <taxon>Ixodidae</taxon>
        <taxon>Hyalomminae</taxon>
        <taxon>Hyalomma</taxon>
    </lineage>
</organism>
<protein>
    <submittedName>
        <fullName evidence="1">Uncharacterized protein</fullName>
    </submittedName>
</protein>
<accession>A0ACB7S3T0</accession>
<name>A0ACB7S3T0_HYAAI</name>
<comment type="caution">
    <text evidence="1">The sequence shown here is derived from an EMBL/GenBank/DDBJ whole genome shotgun (WGS) entry which is preliminary data.</text>
</comment>
<dbReference type="EMBL" id="CM023486">
    <property type="protein sequence ID" value="KAH6929280.1"/>
    <property type="molecule type" value="Genomic_DNA"/>
</dbReference>